<protein>
    <submittedName>
        <fullName evidence="2">Nitrogen regulatory protein P-II 1</fullName>
    </submittedName>
</protein>
<organism evidence="2 3">
    <name type="scientific">Lysinibacillus parviboronicapiens</name>
    <dbReference type="NCBI Taxonomy" id="436516"/>
    <lineage>
        <taxon>Bacteria</taxon>
        <taxon>Bacillati</taxon>
        <taxon>Bacillota</taxon>
        <taxon>Bacilli</taxon>
        <taxon>Bacillales</taxon>
        <taxon>Bacillaceae</taxon>
        <taxon>Lysinibacillus</taxon>
    </lineage>
</organism>
<gene>
    <name evidence="2" type="ORF">ABIA69_004419</name>
</gene>
<proteinExistence type="inferred from homology"/>
<dbReference type="InterPro" id="IPR002187">
    <property type="entry name" value="N-reg_PII"/>
</dbReference>
<accession>A0ABV2PQJ0</accession>
<dbReference type="InterPro" id="IPR015867">
    <property type="entry name" value="N-reg_PII/ATP_PRibTrfase_C"/>
</dbReference>
<dbReference type="Pfam" id="PF00543">
    <property type="entry name" value="P-II"/>
    <property type="match status" value="1"/>
</dbReference>
<evidence type="ECO:0000313" key="3">
    <source>
        <dbReference type="Proteomes" id="UP001549363"/>
    </source>
</evidence>
<dbReference type="EMBL" id="JBEPSB010000034">
    <property type="protein sequence ID" value="MET4563225.1"/>
    <property type="molecule type" value="Genomic_DNA"/>
</dbReference>
<comment type="caution">
    <text evidence="2">The sequence shown here is derived from an EMBL/GenBank/DDBJ whole genome shotgun (WGS) entry which is preliminary data.</text>
</comment>
<reference evidence="2 3" key="1">
    <citation type="submission" date="2024-06" db="EMBL/GenBank/DDBJ databases">
        <title>Sorghum-associated microbial communities from plants grown in Nebraska, USA.</title>
        <authorList>
            <person name="Schachtman D."/>
        </authorList>
    </citation>
    <scope>NUCLEOTIDE SEQUENCE [LARGE SCALE GENOMIC DNA]</scope>
    <source>
        <strain evidence="2 3">736</strain>
    </source>
</reference>
<dbReference type="PROSITE" id="PS51343">
    <property type="entry name" value="PII_GLNB_DOM"/>
    <property type="match status" value="1"/>
</dbReference>
<comment type="similarity">
    <text evidence="1">Belongs to the P(II) protein family.</text>
</comment>
<dbReference type="PROSITE" id="PS00638">
    <property type="entry name" value="PII_GLNB_CTER"/>
    <property type="match status" value="1"/>
</dbReference>
<evidence type="ECO:0000256" key="1">
    <source>
        <dbReference type="RuleBase" id="RU003936"/>
    </source>
</evidence>
<dbReference type="SMART" id="SM00938">
    <property type="entry name" value="P-II"/>
    <property type="match status" value="1"/>
</dbReference>
<sequence length="114" mass="12373">MMKKIEAIIRPEVFGLVRDGLAKEGIAGLSISEIAGCGRQLGRTGLFRGNAYEIEFLPKLKLEMIVDDAKVDAIVEVLLRDAATGKVGDGKIFIYPVEQAIRIRTKEVGSVAVD</sequence>
<dbReference type="Proteomes" id="UP001549363">
    <property type="component" value="Unassembled WGS sequence"/>
</dbReference>
<dbReference type="PANTHER" id="PTHR30115:SF11">
    <property type="entry name" value="NITROGEN REGULATORY PROTEIN P-II HOMOLOG"/>
    <property type="match status" value="1"/>
</dbReference>
<dbReference type="SUPFAM" id="SSF54913">
    <property type="entry name" value="GlnB-like"/>
    <property type="match status" value="1"/>
</dbReference>
<dbReference type="InterPro" id="IPR011322">
    <property type="entry name" value="N-reg_PII-like_a/b"/>
</dbReference>
<evidence type="ECO:0000313" key="2">
    <source>
        <dbReference type="EMBL" id="MET4563225.1"/>
    </source>
</evidence>
<dbReference type="PANTHER" id="PTHR30115">
    <property type="entry name" value="NITROGEN REGULATORY PROTEIN P-II"/>
    <property type="match status" value="1"/>
</dbReference>
<keyword evidence="3" id="KW-1185">Reference proteome</keyword>
<dbReference type="InterPro" id="IPR017918">
    <property type="entry name" value="N-reg_PII_CS"/>
</dbReference>
<dbReference type="PRINTS" id="PR00340">
    <property type="entry name" value="PIIGLNB"/>
</dbReference>
<name>A0ABV2PQJ0_9BACI</name>
<dbReference type="Gene3D" id="3.30.70.120">
    <property type="match status" value="1"/>
</dbReference>